<keyword evidence="2" id="KW-1185">Reference proteome</keyword>
<reference evidence="1" key="1">
    <citation type="submission" date="2022-06" db="EMBL/GenBank/DDBJ databases">
        <title>Phylogenomic reconstructions and comparative analyses of Kickxellomycotina fungi.</title>
        <authorList>
            <person name="Reynolds N.K."/>
            <person name="Stajich J.E."/>
            <person name="Barry K."/>
            <person name="Grigoriev I.V."/>
            <person name="Crous P."/>
            <person name="Smith M.E."/>
        </authorList>
    </citation>
    <scope>NUCLEOTIDE SEQUENCE</scope>
    <source>
        <strain evidence="1">RSA 2271</strain>
    </source>
</reference>
<name>A0ACC1HBM9_9FUNG</name>
<gene>
    <name evidence="1" type="ORF">EV182_004262</name>
</gene>
<sequence>MPCDQALETFTEKATHGCVHVSGARFVLRKKPSGKLLSKTAHAVEREYRILKALGDHTDVPVPRVFGLCLDVDIIGTPFYLMEFLQGRVITDPLMSNIPHSQRRQYWKAAVKVLVKLHNVDFNNIGLSDYGKSSGYYKRQLKSLLRVTTAQARARSPRTGESIGPLPYLSEILVWLDNNPCPDETTVIHGDFKLDNI</sequence>
<comment type="caution">
    <text evidence="1">The sequence shown here is derived from an EMBL/GenBank/DDBJ whole genome shotgun (WGS) entry which is preliminary data.</text>
</comment>
<feature type="non-terminal residue" evidence="1">
    <location>
        <position position="197"/>
    </location>
</feature>
<protein>
    <submittedName>
        <fullName evidence="1">Uncharacterized protein</fullName>
    </submittedName>
</protein>
<dbReference type="Proteomes" id="UP001145114">
    <property type="component" value="Unassembled WGS sequence"/>
</dbReference>
<accession>A0ACC1HBM9</accession>
<proteinExistence type="predicted"/>
<dbReference type="EMBL" id="JAMZIH010006412">
    <property type="protein sequence ID" value="KAJ1673948.1"/>
    <property type="molecule type" value="Genomic_DNA"/>
</dbReference>
<evidence type="ECO:0000313" key="2">
    <source>
        <dbReference type="Proteomes" id="UP001145114"/>
    </source>
</evidence>
<organism evidence="1 2">
    <name type="scientific">Spiromyces aspiralis</name>
    <dbReference type="NCBI Taxonomy" id="68401"/>
    <lineage>
        <taxon>Eukaryota</taxon>
        <taxon>Fungi</taxon>
        <taxon>Fungi incertae sedis</taxon>
        <taxon>Zoopagomycota</taxon>
        <taxon>Kickxellomycotina</taxon>
        <taxon>Kickxellomycetes</taxon>
        <taxon>Kickxellales</taxon>
        <taxon>Kickxellaceae</taxon>
        <taxon>Spiromyces</taxon>
    </lineage>
</organism>
<evidence type="ECO:0000313" key="1">
    <source>
        <dbReference type="EMBL" id="KAJ1673948.1"/>
    </source>
</evidence>